<evidence type="ECO:0000256" key="8">
    <source>
        <dbReference type="ARBA" id="ARBA00023242"/>
    </source>
</evidence>
<dbReference type="InterPro" id="IPR051879">
    <property type="entry name" value="C2H2-ZF_Maturation_Protein"/>
</dbReference>
<keyword evidence="7" id="KW-0862">Zinc</keyword>
<feature type="non-terminal residue" evidence="13">
    <location>
        <position position="180"/>
    </location>
</feature>
<accession>A0A9N9HTY9</accession>
<feature type="non-terminal residue" evidence="13">
    <location>
        <position position="1"/>
    </location>
</feature>
<evidence type="ECO:0000256" key="4">
    <source>
        <dbReference type="ARBA" id="ARBA00022517"/>
    </source>
</evidence>
<dbReference type="GO" id="GO:0008270">
    <property type="term" value="F:zinc ion binding"/>
    <property type="evidence" value="ECO:0007669"/>
    <property type="project" value="UniProtKB-KW"/>
</dbReference>
<feature type="region of interest" description="Disordered" evidence="11">
    <location>
        <begin position="39"/>
        <end position="65"/>
    </location>
</feature>
<evidence type="ECO:0000256" key="11">
    <source>
        <dbReference type="SAM" id="MobiDB-lite"/>
    </source>
</evidence>
<evidence type="ECO:0000313" key="13">
    <source>
        <dbReference type="EMBL" id="CAG8704932.1"/>
    </source>
</evidence>
<dbReference type="PROSITE" id="PS00028">
    <property type="entry name" value="ZINC_FINGER_C2H2_1"/>
    <property type="match status" value="1"/>
</dbReference>
<dbReference type="InterPro" id="IPR036236">
    <property type="entry name" value="Znf_C2H2_sf"/>
</dbReference>
<dbReference type="Proteomes" id="UP000789342">
    <property type="component" value="Unassembled WGS sequence"/>
</dbReference>
<keyword evidence="6 10" id="KW-0863">Zinc-finger</keyword>
<keyword evidence="3" id="KW-0963">Cytoplasm</keyword>
<keyword evidence="4" id="KW-0690">Ribosome biogenesis</keyword>
<dbReference type="GO" id="GO:0042254">
    <property type="term" value="P:ribosome biogenesis"/>
    <property type="evidence" value="ECO:0007669"/>
    <property type="project" value="UniProtKB-KW"/>
</dbReference>
<dbReference type="FunFam" id="3.30.160.60:FF:000299">
    <property type="entry name" value="Zinc finger protein 593"/>
    <property type="match status" value="1"/>
</dbReference>
<evidence type="ECO:0000313" key="14">
    <source>
        <dbReference type="Proteomes" id="UP000789342"/>
    </source>
</evidence>
<dbReference type="InterPro" id="IPR003604">
    <property type="entry name" value="Matrin/U1-like-C_Znf_C2H2"/>
</dbReference>
<comment type="subcellular location">
    <subcellularLocation>
        <location evidence="2">Cytoplasm</location>
    </subcellularLocation>
    <subcellularLocation>
        <location evidence="1">Nucleus</location>
    </subcellularLocation>
</comment>
<proteinExistence type="inferred from homology"/>
<keyword evidence="5" id="KW-0479">Metal-binding</keyword>
<dbReference type="SUPFAM" id="SSF57667">
    <property type="entry name" value="beta-beta-alpha zinc fingers"/>
    <property type="match status" value="1"/>
</dbReference>
<keyword evidence="8" id="KW-0539">Nucleus</keyword>
<dbReference type="InterPro" id="IPR013087">
    <property type="entry name" value="Znf_C2H2_type"/>
</dbReference>
<evidence type="ECO:0000256" key="7">
    <source>
        <dbReference type="ARBA" id="ARBA00022833"/>
    </source>
</evidence>
<dbReference type="OrthoDB" id="24683at2759"/>
<evidence type="ECO:0000256" key="10">
    <source>
        <dbReference type="PROSITE-ProRule" id="PRU00042"/>
    </source>
</evidence>
<dbReference type="PROSITE" id="PS50157">
    <property type="entry name" value="ZINC_FINGER_C2H2_2"/>
    <property type="match status" value="1"/>
</dbReference>
<organism evidence="13 14">
    <name type="scientific">Acaulospora morrowiae</name>
    <dbReference type="NCBI Taxonomy" id="94023"/>
    <lineage>
        <taxon>Eukaryota</taxon>
        <taxon>Fungi</taxon>
        <taxon>Fungi incertae sedis</taxon>
        <taxon>Mucoromycota</taxon>
        <taxon>Glomeromycotina</taxon>
        <taxon>Glomeromycetes</taxon>
        <taxon>Diversisporales</taxon>
        <taxon>Acaulosporaceae</taxon>
        <taxon>Acaulospora</taxon>
    </lineage>
</organism>
<evidence type="ECO:0000256" key="5">
    <source>
        <dbReference type="ARBA" id="ARBA00022723"/>
    </source>
</evidence>
<comment type="similarity">
    <text evidence="9">Belongs to the ZNF593/BUD20 C2H2-type zinc-finger protein family.</text>
</comment>
<name>A0A9N9HTY9_9GLOM</name>
<dbReference type="GO" id="GO:0043021">
    <property type="term" value="F:ribonucleoprotein complex binding"/>
    <property type="evidence" value="ECO:0007669"/>
    <property type="project" value="UniProtKB-ARBA"/>
</dbReference>
<feature type="domain" description="C2H2-type" evidence="12">
    <location>
        <begin position="70"/>
        <end position="94"/>
    </location>
</feature>
<dbReference type="SMART" id="SM00451">
    <property type="entry name" value="ZnF_U1"/>
    <property type="match status" value="1"/>
</dbReference>
<evidence type="ECO:0000259" key="12">
    <source>
        <dbReference type="PROSITE" id="PS50157"/>
    </source>
</evidence>
<dbReference type="PANTHER" id="PTHR46095:SF1">
    <property type="entry name" value="ZINC FINGER PROTEIN 593"/>
    <property type="match status" value="1"/>
</dbReference>
<gene>
    <name evidence="13" type="ORF">AMORRO_LOCUS12343</name>
</gene>
<dbReference type="Gene3D" id="3.30.160.60">
    <property type="entry name" value="Classic Zinc Finger"/>
    <property type="match status" value="1"/>
</dbReference>
<dbReference type="GO" id="GO:0003676">
    <property type="term" value="F:nucleic acid binding"/>
    <property type="evidence" value="ECO:0007669"/>
    <property type="project" value="InterPro"/>
</dbReference>
<evidence type="ECO:0000256" key="6">
    <source>
        <dbReference type="ARBA" id="ARBA00022771"/>
    </source>
</evidence>
<dbReference type="AlphaFoldDB" id="A0A9N9HTY9"/>
<evidence type="ECO:0000256" key="2">
    <source>
        <dbReference type="ARBA" id="ARBA00004496"/>
    </source>
</evidence>
<evidence type="ECO:0000256" key="9">
    <source>
        <dbReference type="ARBA" id="ARBA00038064"/>
    </source>
</evidence>
<reference evidence="13" key="1">
    <citation type="submission" date="2021-06" db="EMBL/GenBank/DDBJ databases">
        <authorList>
            <person name="Kallberg Y."/>
            <person name="Tangrot J."/>
            <person name="Rosling A."/>
        </authorList>
    </citation>
    <scope>NUCLEOTIDE SEQUENCE</scope>
    <source>
        <strain evidence="13">CL551</strain>
    </source>
</reference>
<dbReference type="GO" id="GO:0005634">
    <property type="term" value="C:nucleus"/>
    <property type="evidence" value="ECO:0007669"/>
    <property type="project" value="UniProtKB-SubCell"/>
</dbReference>
<sequence>MGKIRRSRTHKGIRDHYRKTRNNVKDLDQVHEELRRLEEKIDIDEQGSGGNVAPDEDQASDLELPGSGKYPCIPCARYFINSDALKEHQRGKVHKKRIKLLKEAPYTQTEAEAAVGGNLFDPILSMKPIREFFTTSSLICLSNEIRDSYARKYGNIVNILTETKAKIRSKNCKCIPSSQI</sequence>
<evidence type="ECO:0000256" key="1">
    <source>
        <dbReference type="ARBA" id="ARBA00004123"/>
    </source>
</evidence>
<dbReference type="PANTHER" id="PTHR46095">
    <property type="entry name" value="ZINC FINGER PROTEIN 593"/>
    <property type="match status" value="1"/>
</dbReference>
<dbReference type="InterPro" id="IPR022755">
    <property type="entry name" value="Znf_C2H2_jaz"/>
</dbReference>
<dbReference type="GO" id="GO:0005737">
    <property type="term" value="C:cytoplasm"/>
    <property type="evidence" value="ECO:0007669"/>
    <property type="project" value="UniProtKB-SubCell"/>
</dbReference>
<keyword evidence="14" id="KW-1185">Reference proteome</keyword>
<evidence type="ECO:0000256" key="3">
    <source>
        <dbReference type="ARBA" id="ARBA00022490"/>
    </source>
</evidence>
<dbReference type="Pfam" id="PF12171">
    <property type="entry name" value="zf-C2H2_jaz"/>
    <property type="match status" value="1"/>
</dbReference>
<protein>
    <submittedName>
        <fullName evidence="13">946_t:CDS:1</fullName>
    </submittedName>
</protein>
<comment type="caution">
    <text evidence="13">The sequence shown here is derived from an EMBL/GenBank/DDBJ whole genome shotgun (WGS) entry which is preliminary data.</text>
</comment>
<dbReference type="EMBL" id="CAJVPV010017969">
    <property type="protein sequence ID" value="CAG8704932.1"/>
    <property type="molecule type" value="Genomic_DNA"/>
</dbReference>